<dbReference type="InterPro" id="IPR006091">
    <property type="entry name" value="Acyl-CoA_Oxase/DH_mid-dom"/>
</dbReference>
<dbReference type="GO" id="GO:0003995">
    <property type="term" value="F:acyl-CoA dehydrogenase activity"/>
    <property type="evidence" value="ECO:0007669"/>
    <property type="project" value="TreeGrafter"/>
</dbReference>
<evidence type="ECO:0000256" key="3">
    <source>
        <dbReference type="ARBA" id="ARBA00009347"/>
    </source>
</evidence>
<dbReference type="EMBL" id="FODS01000002">
    <property type="protein sequence ID" value="SEO15107.1"/>
    <property type="molecule type" value="Genomic_DNA"/>
</dbReference>
<keyword evidence="4" id="KW-0101">Branched-chain amino acid catabolism</keyword>
<evidence type="ECO:0000256" key="8">
    <source>
        <dbReference type="RuleBase" id="RU362125"/>
    </source>
</evidence>
<evidence type="ECO:0000313" key="13">
    <source>
        <dbReference type="Proteomes" id="UP000198893"/>
    </source>
</evidence>
<evidence type="ECO:0000256" key="6">
    <source>
        <dbReference type="ARBA" id="ARBA00022827"/>
    </source>
</evidence>
<dbReference type="InterPro" id="IPR009075">
    <property type="entry name" value="AcylCo_DH/oxidase_C"/>
</dbReference>
<name>A0A1H8MCM8_9RHOB</name>
<dbReference type="Gene3D" id="1.10.540.10">
    <property type="entry name" value="Acyl-CoA dehydrogenase/oxidase, N-terminal domain"/>
    <property type="match status" value="1"/>
</dbReference>
<feature type="domain" description="Acyl-CoA dehydrogenase/oxidase C-terminal" evidence="9">
    <location>
        <begin position="231"/>
        <end position="379"/>
    </location>
</feature>
<dbReference type="InterPro" id="IPR009100">
    <property type="entry name" value="AcylCoA_DH/oxidase_NM_dom_sf"/>
</dbReference>
<dbReference type="OrthoDB" id="9775090at2"/>
<feature type="domain" description="Acyl-CoA dehydrogenase/oxidase N-terminal" evidence="11">
    <location>
        <begin position="8"/>
        <end position="118"/>
    </location>
</feature>
<accession>A0A1H8MCM8</accession>
<evidence type="ECO:0008006" key="14">
    <source>
        <dbReference type="Google" id="ProtNLM"/>
    </source>
</evidence>
<dbReference type="Pfam" id="PF00441">
    <property type="entry name" value="Acyl-CoA_dh_1"/>
    <property type="match status" value="1"/>
</dbReference>
<evidence type="ECO:0000259" key="9">
    <source>
        <dbReference type="Pfam" id="PF00441"/>
    </source>
</evidence>
<evidence type="ECO:0000259" key="11">
    <source>
        <dbReference type="Pfam" id="PF02771"/>
    </source>
</evidence>
<dbReference type="Pfam" id="PF02770">
    <property type="entry name" value="Acyl-CoA_dh_M"/>
    <property type="match status" value="1"/>
</dbReference>
<evidence type="ECO:0000259" key="10">
    <source>
        <dbReference type="Pfam" id="PF02770"/>
    </source>
</evidence>
<dbReference type="InterPro" id="IPR046373">
    <property type="entry name" value="Acyl-CoA_Oxase/DH_mid-dom_sf"/>
</dbReference>
<dbReference type="Gene3D" id="1.20.140.10">
    <property type="entry name" value="Butyryl-CoA Dehydrogenase, subunit A, domain 3"/>
    <property type="match status" value="1"/>
</dbReference>
<dbReference type="PANTHER" id="PTHR43884:SF12">
    <property type="entry name" value="ISOVALERYL-COA DEHYDROGENASE, MITOCHONDRIAL-RELATED"/>
    <property type="match status" value="1"/>
</dbReference>
<keyword evidence="7 8" id="KW-0560">Oxidoreductase</keyword>
<dbReference type="AlphaFoldDB" id="A0A1H8MCM8"/>
<dbReference type="Pfam" id="PF02771">
    <property type="entry name" value="Acyl-CoA_dh_N"/>
    <property type="match status" value="1"/>
</dbReference>
<comment type="pathway">
    <text evidence="2">Amino-acid degradation; L-valine degradation.</text>
</comment>
<dbReference type="RefSeq" id="WP_093114980.1">
    <property type="nucleotide sequence ID" value="NZ_FODS01000002.1"/>
</dbReference>
<evidence type="ECO:0000256" key="1">
    <source>
        <dbReference type="ARBA" id="ARBA00001974"/>
    </source>
</evidence>
<dbReference type="PANTHER" id="PTHR43884">
    <property type="entry name" value="ACYL-COA DEHYDROGENASE"/>
    <property type="match status" value="1"/>
</dbReference>
<keyword evidence="13" id="KW-1185">Reference proteome</keyword>
<comment type="cofactor">
    <cofactor evidence="1 8">
        <name>FAD</name>
        <dbReference type="ChEBI" id="CHEBI:57692"/>
    </cofactor>
</comment>
<evidence type="ECO:0000256" key="2">
    <source>
        <dbReference type="ARBA" id="ARBA00005109"/>
    </source>
</evidence>
<dbReference type="FunFam" id="1.20.140.10:FF:000001">
    <property type="entry name" value="Acyl-CoA dehydrogenase"/>
    <property type="match status" value="1"/>
</dbReference>
<evidence type="ECO:0000256" key="5">
    <source>
        <dbReference type="ARBA" id="ARBA00022630"/>
    </source>
</evidence>
<dbReference type="InterPro" id="IPR037069">
    <property type="entry name" value="AcylCoA_DH/ox_N_sf"/>
</dbReference>
<keyword evidence="6 8" id="KW-0274">FAD</keyword>
<proteinExistence type="inferred from homology"/>
<dbReference type="Gene3D" id="2.40.110.10">
    <property type="entry name" value="Butyryl-CoA Dehydrogenase, subunit A, domain 2"/>
    <property type="match status" value="1"/>
</dbReference>
<dbReference type="FunFam" id="2.40.110.10:FF:000001">
    <property type="entry name" value="Acyl-CoA dehydrogenase, mitochondrial"/>
    <property type="match status" value="1"/>
</dbReference>
<dbReference type="GO" id="GO:0009083">
    <property type="term" value="P:branched-chain amino acid catabolic process"/>
    <property type="evidence" value="ECO:0007669"/>
    <property type="project" value="UniProtKB-KW"/>
</dbReference>
<reference evidence="12 13" key="1">
    <citation type="submission" date="2016-10" db="EMBL/GenBank/DDBJ databases">
        <authorList>
            <person name="de Groot N.N."/>
        </authorList>
    </citation>
    <scope>NUCLEOTIDE SEQUENCE [LARGE SCALE GENOMIC DNA]</scope>
    <source>
        <strain evidence="12 13">DSM 27842</strain>
    </source>
</reference>
<comment type="similarity">
    <text evidence="3 8">Belongs to the acyl-CoA dehydrogenase family.</text>
</comment>
<dbReference type="Proteomes" id="UP000198893">
    <property type="component" value="Unassembled WGS sequence"/>
</dbReference>
<keyword evidence="5 8" id="KW-0285">Flavoprotein</keyword>
<dbReference type="InterPro" id="IPR036250">
    <property type="entry name" value="AcylCo_DH-like_C"/>
</dbReference>
<dbReference type="InterPro" id="IPR013786">
    <property type="entry name" value="AcylCoA_DH/ox_N"/>
</dbReference>
<gene>
    <name evidence="12" type="ORF">SAMN04490248_10227</name>
</gene>
<evidence type="ECO:0000256" key="7">
    <source>
        <dbReference type="ARBA" id="ARBA00023002"/>
    </source>
</evidence>
<evidence type="ECO:0000256" key="4">
    <source>
        <dbReference type="ARBA" id="ARBA00022456"/>
    </source>
</evidence>
<organism evidence="12 13">
    <name type="scientific">Salinihabitans flavidus</name>
    <dbReference type="NCBI Taxonomy" id="569882"/>
    <lineage>
        <taxon>Bacteria</taxon>
        <taxon>Pseudomonadati</taxon>
        <taxon>Pseudomonadota</taxon>
        <taxon>Alphaproteobacteria</taxon>
        <taxon>Rhodobacterales</taxon>
        <taxon>Roseobacteraceae</taxon>
        <taxon>Salinihabitans</taxon>
    </lineage>
</organism>
<protein>
    <recommendedName>
        <fullName evidence="14">Acyl-CoA dehydrogenase</fullName>
    </recommendedName>
</protein>
<evidence type="ECO:0000313" key="12">
    <source>
        <dbReference type="EMBL" id="SEO15107.1"/>
    </source>
</evidence>
<dbReference type="STRING" id="569882.SAMN04490248_10227"/>
<sequence length="382" mass="42492">MPNHLWMTDEHRAYRDTVARFFAEDFEPNRRDWTTAGVIPRAFWKKAGDLGLLGATIPEDHGGLDLSRHFDAVTFIEQARAGDSGWGFSVHNIATHYIVAYGTDEQKSRWLPKLASGEMVGAIAMTEPGTGSDLQAVRTTAIADGNEYLINGSKTFITNGGSADLLVLVAKTDPKSRSKGVSLLIVETEGLDGFSVGRRLDKLGMKRNDTAELNFDDVRIPRTHLLGSEEGEGFYQLMKQLPWERLILGYGALGAAQCALDVTLDYVRERKAFGQRIMDFQNTRFQLAECATKIELLAAFLDQCLEELEQGSLTPEKAAMAKWWGSQAQCEIIDECLQLHGGYGYMSEYLICELYADARVQKIYGGTNEIMKELIARGLDKD</sequence>
<dbReference type="GO" id="GO:0050660">
    <property type="term" value="F:flavin adenine dinucleotide binding"/>
    <property type="evidence" value="ECO:0007669"/>
    <property type="project" value="InterPro"/>
</dbReference>
<feature type="domain" description="Acyl-CoA oxidase/dehydrogenase middle" evidence="10">
    <location>
        <begin position="122"/>
        <end position="218"/>
    </location>
</feature>
<dbReference type="SUPFAM" id="SSF47203">
    <property type="entry name" value="Acyl-CoA dehydrogenase C-terminal domain-like"/>
    <property type="match status" value="1"/>
</dbReference>
<dbReference type="SUPFAM" id="SSF56645">
    <property type="entry name" value="Acyl-CoA dehydrogenase NM domain-like"/>
    <property type="match status" value="1"/>
</dbReference>